<evidence type="ECO:0000259" key="2">
    <source>
        <dbReference type="Pfam" id="PF16220"/>
    </source>
</evidence>
<dbReference type="Pfam" id="PF04773">
    <property type="entry name" value="FecR"/>
    <property type="match status" value="1"/>
</dbReference>
<dbReference type="RefSeq" id="WP_175169111.1">
    <property type="nucleotide sequence ID" value="NZ_CADIJQ010000001.1"/>
</dbReference>
<dbReference type="InterPro" id="IPR032623">
    <property type="entry name" value="FecR_N"/>
</dbReference>
<evidence type="ECO:0000259" key="1">
    <source>
        <dbReference type="Pfam" id="PF04773"/>
    </source>
</evidence>
<dbReference type="PANTHER" id="PTHR30273:SF2">
    <property type="entry name" value="PROTEIN FECR"/>
    <property type="match status" value="1"/>
</dbReference>
<sequence>MSSSSTSALPRSQPAVVTAAVDWLICLQCDPTPAELARWQAWREACPDHDVAWQRVTSMSQVLDAHAAKLPGALASQVVEQISRSHSGRRRVLLALLGVSVTGALVAVSGEPAPWRVWTAAYRSGVGERRLLTLEDGTRLMLNTRSAVDTRFDAQARRIVLVEGEIQIESGQDAAGRPLIVETRSGFVSPIGTRFIVRQLGDEAQTHVSVQEGAVRIQTRLGGTELRLNRGERTSFDRYSVDAAQPSPDNADAWTSGMVFADNWRLGDFLSELRRYRRGFLRCDPAVAELRVTGAFPVQDTDKVLRLIEKILPVRVHTRSAYWVTVGP</sequence>
<accession>A0A6S6ZEC8</accession>
<proteinExistence type="predicted"/>
<feature type="domain" description="FecR protein" evidence="1">
    <location>
        <begin position="121"/>
        <end position="216"/>
    </location>
</feature>
<organism evidence="3 4">
    <name type="scientific">Achromobacter kerstersii</name>
    <dbReference type="NCBI Taxonomy" id="1353890"/>
    <lineage>
        <taxon>Bacteria</taxon>
        <taxon>Pseudomonadati</taxon>
        <taxon>Pseudomonadota</taxon>
        <taxon>Betaproteobacteria</taxon>
        <taxon>Burkholderiales</taxon>
        <taxon>Alcaligenaceae</taxon>
        <taxon>Achromobacter</taxon>
    </lineage>
</organism>
<dbReference type="PIRSF" id="PIRSF018266">
    <property type="entry name" value="FecR"/>
    <property type="match status" value="1"/>
</dbReference>
<feature type="domain" description="FecR N-terminal" evidence="2">
    <location>
        <begin position="19"/>
        <end position="58"/>
    </location>
</feature>
<dbReference type="GO" id="GO:0016989">
    <property type="term" value="F:sigma factor antagonist activity"/>
    <property type="evidence" value="ECO:0007669"/>
    <property type="project" value="TreeGrafter"/>
</dbReference>
<dbReference type="PANTHER" id="PTHR30273">
    <property type="entry name" value="PERIPLASMIC SIGNAL SENSOR AND SIGMA FACTOR ACTIVATOR FECR-RELATED"/>
    <property type="match status" value="1"/>
</dbReference>
<name>A0A6S6ZEC8_9BURK</name>
<evidence type="ECO:0000313" key="3">
    <source>
        <dbReference type="EMBL" id="CAB3673981.1"/>
    </source>
</evidence>
<keyword evidence="4" id="KW-1185">Reference proteome</keyword>
<dbReference type="Gene3D" id="2.60.120.1440">
    <property type="match status" value="1"/>
</dbReference>
<gene>
    <name evidence="3" type="primary">fecR_2</name>
    <name evidence="3" type="ORF">LMG3441_01226</name>
</gene>
<evidence type="ECO:0000313" key="4">
    <source>
        <dbReference type="Proteomes" id="UP000494269"/>
    </source>
</evidence>
<dbReference type="EMBL" id="CADIJQ010000001">
    <property type="protein sequence ID" value="CAB3673981.1"/>
    <property type="molecule type" value="Genomic_DNA"/>
</dbReference>
<dbReference type="InterPro" id="IPR006860">
    <property type="entry name" value="FecR"/>
</dbReference>
<dbReference type="AlphaFoldDB" id="A0A6S6ZEC8"/>
<dbReference type="Pfam" id="PF16220">
    <property type="entry name" value="DUF4880"/>
    <property type="match status" value="1"/>
</dbReference>
<dbReference type="Proteomes" id="UP000494269">
    <property type="component" value="Unassembled WGS sequence"/>
</dbReference>
<reference evidence="3 4" key="1">
    <citation type="submission" date="2020-04" db="EMBL/GenBank/DDBJ databases">
        <authorList>
            <person name="De Canck E."/>
        </authorList>
    </citation>
    <scope>NUCLEOTIDE SEQUENCE [LARGE SCALE GENOMIC DNA]</scope>
    <source>
        <strain evidence="3 4">LMG 3441</strain>
    </source>
</reference>
<dbReference type="InterPro" id="IPR012373">
    <property type="entry name" value="Ferrdict_sens_TM"/>
</dbReference>
<protein>
    <submittedName>
        <fullName evidence="3">Protein FecR</fullName>
    </submittedName>
</protein>